<keyword evidence="4" id="KW-0997">Cell inner membrane</keyword>
<dbReference type="PANTHER" id="PTHR43514:SF10">
    <property type="entry name" value="MOLYBDENUM IMPORT ATP-BINDING PROTEIN MODC 2"/>
    <property type="match status" value="1"/>
</dbReference>
<dbReference type="PANTHER" id="PTHR43514">
    <property type="entry name" value="ABC TRANSPORTER I FAMILY MEMBER 10"/>
    <property type="match status" value="1"/>
</dbReference>
<dbReference type="SMART" id="SM00382">
    <property type="entry name" value="AAA"/>
    <property type="match status" value="1"/>
</dbReference>
<gene>
    <name evidence="12" type="ORF">IP93_02764</name>
</gene>
<evidence type="ECO:0000313" key="12">
    <source>
        <dbReference type="EMBL" id="TWI07246.1"/>
    </source>
</evidence>
<dbReference type="InterPro" id="IPR027417">
    <property type="entry name" value="P-loop_NTPase"/>
</dbReference>
<keyword evidence="6 12" id="KW-0067">ATP-binding</keyword>
<evidence type="ECO:0000256" key="9">
    <source>
        <dbReference type="PROSITE-ProRule" id="PRU01213"/>
    </source>
</evidence>
<keyword evidence="2" id="KW-1003">Cell membrane</keyword>
<dbReference type="InterPro" id="IPR003593">
    <property type="entry name" value="AAA+_ATPase"/>
</dbReference>
<dbReference type="AlphaFoldDB" id="A0A562LI40"/>
<dbReference type="PROSITE" id="PS00211">
    <property type="entry name" value="ABC_TRANSPORTER_1"/>
    <property type="match status" value="1"/>
</dbReference>
<dbReference type="GO" id="GO:0016020">
    <property type="term" value="C:membrane"/>
    <property type="evidence" value="ECO:0007669"/>
    <property type="project" value="InterPro"/>
</dbReference>
<dbReference type="Pfam" id="PF03459">
    <property type="entry name" value="TOBE"/>
    <property type="match status" value="1"/>
</dbReference>
<dbReference type="InterPro" id="IPR011868">
    <property type="entry name" value="ModC_ABC_ATP-bd"/>
</dbReference>
<evidence type="ECO:0000256" key="1">
    <source>
        <dbReference type="ARBA" id="ARBA00022448"/>
    </source>
</evidence>
<dbReference type="RefSeq" id="WP_144816645.1">
    <property type="nucleotide sequence ID" value="NZ_VLKP01000013.1"/>
</dbReference>
<evidence type="ECO:0000256" key="7">
    <source>
        <dbReference type="ARBA" id="ARBA00022967"/>
    </source>
</evidence>
<dbReference type="InterPro" id="IPR050334">
    <property type="entry name" value="Molybdenum_import_ModC"/>
</dbReference>
<proteinExistence type="predicted"/>
<dbReference type="Proteomes" id="UP000316471">
    <property type="component" value="Unassembled WGS sequence"/>
</dbReference>
<evidence type="ECO:0000313" key="13">
    <source>
        <dbReference type="Proteomes" id="UP000316471"/>
    </source>
</evidence>
<sequence length="365" mass="39454">MPDAADDILVRLAVARRDFHLEVDLTLPGQGTTAVFGPSGGGKSTLLRAIAGLEPDAEGTLHVAGQTWQDERERLPAHQRATGVVFQHTALLPHLSVDANLRYGWRRTGSPAHVLDAWIQRLDLAPLLARRPDTLSGGERQRVALARALVTQPRWLLLDEPLSALDANRRAEILPYIEAIRRDAGIPVLYVTHSVEEVARLADHLVLLEGGRVTVAGPALDVLNRSDLPMALRDDAGVVMEARVEETDAHGLLTLHTPAGRLHAHGMANASPHASRHATGTRMRVRVQARDVSLALSRHEDSSLLNVLPATLVELAELPGGQVQARLDASGAPLLARISHRSVERLKLSPGMALWAQVKAVALLV</sequence>
<evidence type="ECO:0000259" key="11">
    <source>
        <dbReference type="PROSITE" id="PS51866"/>
    </source>
</evidence>
<dbReference type="Gene3D" id="3.40.50.300">
    <property type="entry name" value="P-loop containing nucleotide triphosphate hydrolases"/>
    <property type="match status" value="1"/>
</dbReference>
<dbReference type="Gene3D" id="2.40.50.100">
    <property type="match status" value="1"/>
</dbReference>
<dbReference type="GO" id="GO:0015098">
    <property type="term" value="F:molybdate ion transmembrane transporter activity"/>
    <property type="evidence" value="ECO:0007669"/>
    <property type="project" value="InterPro"/>
</dbReference>
<keyword evidence="13" id="KW-1185">Reference proteome</keyword>
<keyword evidence="3 9" id="KW-0500">Molybdenum</keyword>
<dbReference type="InterPro" id="IPR005116">
    <property type="entry name" value="Transp-assoc_OB_typ1"/>
</dbReference>
<dbReference type="NCBIfam" id="TIGR02142">
    <property type="entry name" value="modC_ABC"/>
    <property type="match status" value="1"/>
</dbReference>
<evidence type="ECO:0000256" key="4">
    <source>
        <dbReference type="ARBA" id="ARBA00022519"/>
    </source>
</evidence>
<dbReference type="Pfam" id="PF00005">
    <property type="entry name" value="ABC_tran"/>
    <property type="match status" value="1"/>
</dbReference>
<dbReference type="PROSITE" id="PS51866">
    <property type="entry name" value="MOP"/>
    <property type="match status" value="1"/>
</dbReference>
<keyword evidence="1" id="KW-0813">Transport</keyword>
<name>A0A562LI40_9GAMM</name>
<evidence type="ECO:0000256" key="8">
    <source>
        <dbReference type="ARBA" id="ARBA00023136"/>
    </source>
</evidence>
<dbReference type="GO" id="GO:0005524">
    <property type="term" value="F:ATP binding"/>
    <property type="evidence" value="ECO:0007669"/>
    <property type="project" value="UniProtKB-KW"/>
</dbReference>
<feature type="domain" description="ABC transporter" evidence="10">
    <location>
        <begin position="3"/>
        <end position="235"/>
    </location>
</feature>
<evidence type="ECO:0000256" key="5">
    <source>
        <dbReference type="ARBA" id="ARBA00022741"/>
    </source>
</evidence>
<evidence type="ECO:0000256" key="3">
    <source>
        <dbReference type="ARBA" id="ARBA00022505"/>
    </source>
</evidence>
<dbReference type="SUPFAM" id="SSF50331">
    <property type="entry name" value="MOP-like"/>
    <property type="match status" value="1"/>
</dbReference>
<organism evidence="12 13">
    <name type="scientific">Aerolutibacter ruishenii</name>
    <dbReference type="NCBI Taxonomy" id="686800"/>
    <lineage>
        <taxon>Bacteria</taxon>
        <taxon>Pseudomonadati</taxon>
        <taxon>Pseudomonadota</taxon>
        <taxon>Gammaproteobacteria</taxon>
        <taxon>Lysobacterales</taxon>
        <taxon>Lysobacteraceae</taxon>
        <taxon>Aerolutibacter</taxon>
    </lineage>
</organism>
<comment type="caution">
    <text evidence="12">The sequence shown here is derived from an EMBL/GenBank/DDBJ whole genome shotgun (WGS) entry which is preliminary data.</text>
</comment>
<evidence type="ECO:0000259" key="10">
    <source>
        <dbReference type="PROSITE" id="PS50893"/>
    </source>
</evidence>
<dbReference type="InterPro" id="IPR004606">
    <property type="entry name" value="Mop_domain"/>
</dbReference>
<dbReference type="SUPFAM" id="SSF52540">
    <property type="entry name" value="P-loop containing nucleoside triphosphate hydrolases"/>
    <property type="match status" value="1"/>
</dbReference>
<feature type="domain" description="Mop" evidence="11">
    <location>
        <begin position="301"/>
        <end position="365"/>
    </location>
</feature>
<dbReference type="PROSITE" id="PS50893">
    <property type="entry name" value="ABC_TRANSPORTER_2"/>
    <property type="match status" value="1"/>
</dbReference>
<dbReference type="GO" id="GO:0016887">
    <property type="term" value="F:ATP hydrolysis activity"/>
    <property type="evidence" value="ECO:0007669"/>
    <property type="project" value="InterPro"/>
</dbReference>
<dbReference type="InterPro" id="IPR008995">
    <property type="entry name" value="Mo/tungstate-bd_C_term_dom"/>
</dbReference>
<dbReference type="EMBL" id="VLKP01000013">
    <property type="protein sequence ID" value="TWI07246.1"/>
    <property type="molecule type" value="Genomic_DNA"/>
</dbReference>
<evidence type="ECO:0000256" key="2">
    <source>
        <dbReference type="ARBA" id="ARBA00022475"/>
    </source>
</evidence>
<reference evidence="12 13" key="1">
    <citation type="journal article" date="2015" name="Stand. Genomic Sci.">
        <title>Genomic Encyclopedia of Bacterial and Archaeal Type Strains, Phase III: the genomes of soil and plant-associated and newly described type strains.</title>
        <authorList>
            <person name="Whitman W.B."/>
            <person name="Woyke T."/>
            <person name="Klenk H.P."/>
            <person name="Zhou Y."/>
            <person name="Lilburn T.G."/>
            <person name="Beck B.J."/>
            <person name="De Vos P."/>
            <person name="Vandamme P."/>
            <person name="Eisen J.A."/>
            <person name="Garrity G."/>
            <person name="Hugenholtz P."/>
            <person name="Kyrpides N.C."/>
        </authorList>
    </citation>
    <scope>NUCLEOTIDE SEQUENCE [LARGE SCALE GENOMIC DNA]</scope>
    <source>
        <strain evidence="12 13">CGMCC 1.10136</strain>
    </source>
</reference>
<dbReference type="InterPro" id="IPR017871">
    <property type="entry name" value="ABC_transporter-like_CS"/>
</dbReference>
<dbReference type="InterPro" id="IPR003439">
    <property type="entry name" value="ABC_transporter-like_ATP-bd"/>
</dbReference>
<accession>A0A562LI40</accession>
<keyword evidence="7" id="KW-1278">Translocase</keyword>
<dbReference type="GO" id="GO:0140359">
    <property type="term" value="F:ABC-type transporter activity"/>
    <property type="evidence" value="ECO:0007669"/>
    <property type="project" value="InterPro"/>
</dbReference>
<keyword evidence="5" id="KW-0547">Nucleotide-binding</keyword>
<keyword evidence="8" id="KW-0472">Membrane</keyword>
<dbReference type="OrthoDB" id="9802264at2"/>
<protein>
    <submittedName>
        <fullName evidence="12">Molybdate transport system ATP-binding protein</fullName>
    </submittedName>
</protein>
<evidence type="ECO:0000256" key="6">
    <source>
        <dbReference type="ARBA" id="ARBA00022840"/>
    </source>
</evidence>